<gene>
    <name evidence="1" type="ORF">H6G06_25575</name>
</gene>
<organism evidence="1 2">
    <name type="scientific">Anabaena sphaerica FACHB-251</name>
    <dbReference type="NCBI Taxonomy" id="2692883"/>
    <lineage>
        <taxon>Bacteria</taxon>
        <taxon>Bacillati</taxon>
        <taxon>Cyanobacteriota</taxon>
        <taxon>Cyanophyceae</taxon>
        <taxon>Nostocales</taxon>
        <taxon>Nostocaceae</taxon>
        <taxon>Anabaena</taxon>
    </lineage>
</organism>
<sequence length="54" mass="6033">MQLINRIFAQNSPQFSAFVSETSTLSESIYTLEDLIQTLEEAANYLAAFSESVI</sequence>
<dbReference type="RefSeq" id="WP_190564879.1">
    <property type="nucleotide sequence ID" value="NZ_JACJQU010000029.1"/>
</dbReference>
<dbReference type="EMBL" id="JACJQU010000029">
    <property type="protein sequence ID" value="MBD2296760.1"/>
    <property type="molecule type" value="Genomic_DNA"/>
</dbReference>
<proteinExistence type="predicted"/>
<evidence type="ECO:0000313" key="1">
    <source>
        <dbReference type="EMBL" id="MBD2296760.1"/>
    </source>
</evidence>
<comment type="caution">
    <text evidence="1">The sequence shown here is derived from an EMBL/GenBank/DDBJ whole genome shotgun (WGS) entry which is preliminary data.</text>
</comment>
<keyword evidence="2" id="KW-1185">Reference proteome</keyword>
<reference evidence="2" key="1">
    <citation type="journal article" date="2020" name="ISME J.">
        <title>Comparative genomics reveals insights into cyanobacterial evolution and habitat adaptation.</title>
        <authorList>
            <person name="Chen M.Y."/>
            <person name="Teng W.K."/>
            <person name="Zhao L."/>
            <person name="Hu C.X."/>
            <person name="Zhou Y.K."/>
            <person name="Han B.P."/>
            <person name="Song L.R."/>
            <person name="Shu W.S."/>
        </authorList>
    </citation>
    <scope>NUCLEOTIDE SEQUENCE [LARGE SCALE GENOMIC DNA]</scope>
    <source>
        <strain evidence="2">FACHB-251</strain>
    </source>
</reference>
<evidence type="ECO:0000313" key="2">
    <source>
        <dbReference type="Proteomes" id="UP000662185"/>
    </source>
</evidence>
<name>A0A926WLF0_9NOST</name>
<dbReference type="AlphaFoldDB" id="A0A926WLF0"/>
<protein>
    <submittedName>
        <fullName evidence="1">Serine dehydratase</fullName>
    </submittedName>
</protein>
<dbReference type="Proteomes" id="UP000662185">
    <property type="component" value="Unassembled WGS sequence"/>
</dbReference>
<accession>A0A926WLF0</accession>